<reference evidence="3" key="1">
    <citation type="journal article" date="2015" name="MBio">
        <title>Genome-resolved metagenomic analysis reveals roles for candidate phyla and other microbial community members in biogeochemical transformations in oil reservoirs.</title>
        <authorList>
            <person name="Hu P."/>
            <person name="Tom L."/>
            <person name="Singh A."/>
            <person name="Thomas B.C."/>
            <person name="Baker B.J."/>
            <person name="Piceno Y.M."/>
            <person name="Andersen G.L."/>
            <person name="Banfield J.F."/>
        </authorList>
    </citation>
    <scope>NUCLEOTIDE SEQUENCE [LARGE SCALE GENOMIC DNA]</scope>
    <source>
        <strain evidence="3">46_47</strain>
        <strain evidence="4">46_70</strain>
    </source>
</reference>
<keyword evidence="1" id="KW-1133">Transmembrane helix</keyword>
<dbReference type="Proteomes" id="UP000055014">
    <property type="component" value="Unassembled WGS sequence"/>
</dbReference>
<name>A0A101H0J1_9BACT</name>
<dbReference type="AlphaFoldDB" id="A0A101H0J1"/>
<proteinExistence type="predicted"/>
<dbReference type="PATRIC" id="fig|1236046.5.peg.578"/>
<evidence type="ECO:0000313" key="3">
    <source>
        <dbReference type="EMBL" id="KUK68101.1"/>
    </source>
</evidence>
<keyword evidence="1" id="KW-0812">Transmembrane</keyword>
<evidence type="ECO:0000256" key="1">
    <source>
        <dbReference type="SAM" id="Phobius"/>
    </source>
</evidence>
<comment type="caution">
    <text evidence="3">The sequence shown here is derived from an EMBL/GenBank/DDBJ whole genome shotgun (WGS) entry which is preliminary data.</text>
</comment>
<gene>
    <name evidence="2" type="ORF">DIT26_08050</name>
    <name evidence="3" type="ORF">XD86_0401</name>
    <name evidence="4" type="ORF">XE02_0029</name>
</gene>
<evidence type="ECO:0000313" key="2">
    <source>
        <dbReference type="EMBL" id="HCO70507.1"/>
    </source>
</evidence>
<evidence type="ECO:0000313" key="6">
    <source>
        <dbReference type="Proteomes" id="UP000055014"/>
    </source>
</evidence>
<protein>
    <submittedName>
        <fullName evidence="3">Uncharacterized protein</fullName>
    </submittedName>
</protein>
<sequence>MGKRVGLNSQFASVILLILSLFLFVETLFIYRYVKEAQSTEFEVGFFDITSRLRVLFNDEGYVLQPGENLVLKIKRNDRLFVEQELPGRYSIMGGGKIVNVSIPLVEVSVR</sequence>
<evidence type="ECO:0000313" key="7">
    <source>
        <dbReference type="Proteomes" id="UP000264215"/>
    </source>
</evidence>
<dbReference type="Proteomes" id="UP000054260">
    <property type="component" value="Unassembled WGS sequence"/>
</dbReference>
<dbReference type="Proteomes" id="UP000264215">
    <property type="component" value="Unassembled WGS sequence"/>
</dbReference>
<feature type="transmembrane region" description="Helical" evidence="1">
    <location>
        <begin position="12"/>
        <end position="31"/>
    </location>
</feature>
<reference evidence="5 6" key="2">
    <citation type="journal article" date="2015" name="MBio">
        <title>Genome-Resolved Metagenomic Analysis Reveals Roles for Candidate Phyla and Other Microbial Community Members in Biogeochemical Transformations in Oil Reservoirs.</title>
        <authorList>
            <person name="Hu P."/>
            <person name="Tom L."/>
            <person name="Singh A."/>
            <person name="Thomas B.C."/>
            <person name="Baker B.J."/>
            <person name="Piceno Y.M."/>
            <person name="Andersen G.L."/>
            <person name="Banfield J.F."/>
        </authorList>
    </citation>
    <scope>NUCLEOTIDE SEQUENCE [LARGE SCALE GENOMIC DNA]</scope>
</reference>
<organism evidence="3 5">
    <name type="scientific">Mesotoga infera</name>
    <dbReference type="NCBI Taxonomy" id="1236046"/>
    <lineage>
        <taxon>Bacteria</taxon>
        <taxon>Thermotogati</taxon>
        <taxon>Thermotogota</taxon>
        <taxon>Thermotogae</taxon>
        <taxon>Kosmotogales</taxon>
        <taxon>Kosmotogaceae</taxon>
        <taxon>Mesotoga</taxon>
    </lineage>
</organism>
<keyword evidence="1" id="KW-0472">Membrane</keyword>
<evidence type="ECO:0000313" key="4">
    <source>
        <dbReference type="EMBL" id="KUK91471.1"/>
    </source>
</evidence>
<evidence type="ECO:0000313" key="5">
    <source>
        <dbReference type="Proteomes" id="UP000054260"/>
    </source>
</evidence>
<dbReference type="EMBL" id="LGGH01000038">
    <property type="protein sequence ID" value="KUK68101.1"/>
    <property type="molecule type" value="Genomic_DNA"/>
</dbReference>
<dbReference type="EMBL" id="LGGW01000001">
    <property type="protein sequence ID" value="KUK91471.1"/>
    <property type="molecule type" value="Genomic_DNA"/>
</dbReference>
<reference evidence="2 7" key="3">
    <citation type="journal article" date="2018" name="Nat. Biotechnol.">
        <title>A standardized bacterial taxonomy based on genome phylogeny substantially revises the tree of life.</title>
        <authorList>
            <person name="Parks D.H."/>
            <person name="Chuvochina M."/>
            <person name="Waite D.W."/>
            <person name="Rinke C."/>
            <person name="Skarshewski A."/>
            <person name="Chaumeil P.A."/>
            <person name="Hugenholtz P."/>
        </authorList>
    </citation>
    <scope>NUCLEOTIDE SEQUENCE [LARGE SCALE GENOMIC DNA]</scope>
    <source>
        <strain evidence="2">UBA9905</strain>
    </source>
</reference>
<dbReference type="EMBL" id="DQBS01000178">
    <property type="protein sequence ID" value="HCO70507.1"/>
    <property type="molecule type" value="Genomic_DNA"/>
</dbReference>
<accession>A0A101H0J1</accession>